<dbReference type="RefSeq" id="XP_013956301.1">
    <property type="nucleotide sequence ID" value="XM_014100826.1"/>
</dbReference>
<dbReference type="AlphaFoldDB" id="G9MTX1"/>
<evidence type="ECO:0000313" key="4">
    <source>
        <dbReference type="Proteomes" id="UP000007115"/>
    </source>
</evidence>
<dbReference type="InterPro" id="IPR036291">
    <property type="entry name" value="NAD(P)-bd_dom_sf"/>
</dbReference>
<dbReference type="InterPro" id="IPR002347">
    <property type="entry name" value="SDR_fam"/>
</dbReference>
<dbReference type="Gene3D" id="3.40.50.720">
    <property type="entry name" value="NAD(P)-binding Rossmann-like Domain"/>
    <property type="match status" value="1"/>
</dbReference>
<dbReference type="HOGENOM" id="CLU_010194_9_1_1"/>
<evidence type="ECO:0000256" key="2">
    <source>
        <dbReference type="RuleBase" id="RU000363"/>
    </source>
</evidence>
<dbReference type="GeneID" id="25798993"/>
<dbReference type="VEuPathDB" id="FungiDB:TRIVIDRAFT_91392"/>
<evidence type="ECO:0000313" key="3">
    <source>
        <dbReference type="EMBL" id="EHK22108.1"/>
    </source>
</evidence>
<dbReference type="InterPro" id="IPR051468">
    <property type="entry name" value="Fungal_SecMetab_SDRs"/>
</dbReference>
<dbReference type="GO" id="GO:0005737">
    <property type="term" value="C:cytoplasm"/>
    <property type="evidence" value="ECO:0007669"/>
    <property type="project" value="TreeGrafter"/>
</dbReference>
<dbReference type="eggNOG" id="KOG1611">
    <property type="taxonomic scope" value="Eukaryota"/>
</dbReference>
<evidence type="ECO:0000256" key="1">
    <source>
        <dbReference type="ARBA" id="ARBA00006484"/>
    </source>
</evidence>
<proteinExistence type="inferred from homology"/>
<dbReference type="OrthoDB" id="5296at2759"/>
<dbReference type="Pfam" id="PF00106">
    <property type="entry name" value="adh_short"/>
    <property type="match status" value="1"/>
</dbReference>
<dbReference type="OMA" id="WENATGL"/>
<keyword evidence="4" id="KW-1185">Reference proteome</keyword>
<dbReference type="InParanoid" id="G9MTX1"/>
<reference evidence="3 4" key="1">
    <citation type="journal article" date="2011" name="Genome Biol.">
        <title>Comparative genome sequence analysis underscores mycoparasitism as the ancestral life style of Trichoderma.</title>
        <authorList>
            <person name="Kubicek C.P."/>
            <person name="Herrera-Estrella A."/>
            <person name="Seidl-Seiboth V."/>
            <person name="Martinez D.A."/>
            <person name="Druzhinina I.S."/>
            <person name="Thon M."/>
            <person name="Zeilinger S."/>
            <person name="Casas-Flores S."/>
            <person name="Horwitz B.A."/>
            <person name="Mukherjee P.K."/>
            <person name="Mukherjee M."/>
            <person name="Kredics L."/>
            <person name="Alcaraz L.D."/>
            <person name="Aerts A."/>
            <person name="Antal Z."/>
            <person name="Atanasova L."/>
            <person name="Cervantes-Badillo M.G."/>
            <person name="Challacombe J."/>
            <person name="Chertkov O."/>
            <person name="McCluskey K."/>
            <person name="Coulpier F."/>
            <person name="Deshpande N."/>
            <person name="von Doehren H."/>
            <person name="Ebbole D.J."/>
            <person name="Esquivel-Naranjo E.U."/>
            <person name="Fekete E."/>
            <person name="Flipphi M."/>
            <person name="Glaser F."/>
            <person name="Gomez-Rodriguez E.Y."/>
            <person name="Gruber S."/>
            <person name="Han C."/>
            <person name="Henrissat B."/>
            <person name="Hermosa R."/>
            <person name="Hernandez-Onate M."/>
            <person name="Karaffa L."/>
            <person name="Kosti I."/>
            <person name="Le Crom S."/>
            <person name="Lindquist E."/>
            <person name="Lucas S."/>
            <person name="Luebeck M."/>
            <person name="Luebeck P.S."/>
            <person name="Margeot A."/>
            <person name="Metz B."/>
            <person name="Misra M."/>
            <person name="Nevalainen H."/>
            <person name="Omann M."/>
            <person name="Packer N."/>
            <person name="Perrone G."/>
            <person name="Uresti-Rivera E.E."/>
            <person name="Salamov A."/>
            <person name="Schmoll M."/>
            <person name="Seiboth B."/>
            <person name="Shapiro H."/>
            <person name="Sukno S."/>
            <person name="Tamayo-Ramos J.A."/>
            <person name="Tisch D."/>
            <person name="Wiest A."/>
            <person name="Wilkinson H.H."/>
            <person name="Zhang M."/>
            <person name="Coutinho P.M."/>
            <person name="Kenerley C.M."/>
            <person name="Monte E."/>
            <person name="Baker S.E."/>
            <person name="Grigoriev I.V."/>
        </authorList>
    </citation>
    <scope>NUCLEOTIDE SEQUENCE [LARGE SCALE GENOMIC DNA]</scope>
    <source>
        <strain evidence="4">Gv29-8 / FGSC 10586</strain>
    </source>
</reference>
<dbReference type="PRINTS" id="PR00080">
    <property type="entry name" value="SDRFAMILY"/>
</dbReference>
<comment type="caution">
    <text evidence="3">The sequence shown here is derived from an EMBL/GenBank/DDBJ whole genome shotgun (WGS) entry which is preliminary data.</text>
</comment>
<dbReference type="EMBL" id="ABDF02000020">
    <property type="protein sequence ID" value="EHK22108.1"/>
    <property type="molecule type" value="Genomic_DNA"/>
</dbReference>
<dbReference type="SUPFAM" id="SSF51735">
    <property type="entry name" value="NAD(P)-binding Rossmann-fold domains"/>
    <property type="match status" value="1"/>
</dbReference>
<dbReference type="GO" id="GO:0016491">
    <property type="term" value="F:oxidoreductase activity"/>
    <property type="evidence" value="ECO:0007669"/>
    <property type="project" value="TreeGrafter"/>
</dbReference>
<gene>
    <name evidence="3" type="ORF">TRIVIDRAFT_91392</name>
</gene>
<dbReference type="Proteomes" id="UP000007115">
    <property type="component" value="Unassembled WGS sequence"/>
</dbReference>
<organism evidence="3 4">
    <name type="scientific">Hypocrea virens (strain Gv29-8 / FGSC 10586)</name>
    <name type="common">Gliocladium virens</name>
    <name type="synonym">Trichoderma virens</name>
    <dbReference type="NCBI Taxonomy" id="413071"/>
    <lineage>
        <taxon>Eukaryota</taxon>
        <taxon>Fungi</taxon>
        <taxon>Dikarya</taxon>
        <taxon>Ascomycota</taxon>
        <taxon>Pezizomycotina</taxon>
        <taxon>Sordariomycetes</taxon>
        <taxon>Hypocreomycetidae</taxon>
        <taxon>Hypocreales</taxon>
        <taxon>Hypocreaceae</taxon>
        <taxon>Trichoderma</taxon>
    </lineage>
</organism>
<comment type="similarity">
    <text evidence="1 2">Belongs to the short-chain dehydrogenases/reductases (SDR) family.</text>
</comment>
<protein>
    <submittedName>
        <fullName evidence="3">Uncharacterized protein</fullName>
    </submittedName>
</protein>
<dbReference type="PANTHER" id="PTHR43544:SF36">
    <property type="entry name" value="CHAIN OXIDOREDUCTASE (CSGA), PUTATIVE (AFU_ORTHOLOGUE AFUA_4G00910)-RELATED"/>
    <property type="match status" value="1"/>
</dbReference>
<dbReference type="PRINTS" id="PR00081">
    <property type="entry name" value="GDHRDH"/>
</dbReference>
<dbReference type="PANTHER" id="PTHR43544">
    <property type="entry name" value="SHORT-CHAIN DEHYDROGENASE/REDUCTASE"/>
    <property type="match status" value="1"/>
</dbReference>
<sequence>MSSYLVTGASRGLGLEMVRVLASKPASEVSIIIATIRSAAPAALQEIISQAQGRVVTVQLEVTDPANVTKVAGEVKEILGGRGLDVLINNVAVSNTTPTSVTATTTLLSTFDVNVVAVQNLTLALLPLLREGTLKTVLNMGSIVGSITYAKRFMVAPDPAYRVSKAALHCLTRLYALELEAEGFTFVAVSPGWVQTDQGGPYADLDSPTAAKATLDVLSRNREDINGKLVNIKVEGWENATGLHKYDGGDLDW</sequence>
<name>G9MTX1_HYPVG</name>
<dbReference type="SMR" id="G9MTX1"/>
<accession>G9MTX1</accession>